<dbReference type="PANTHER" id="PTHR21237:SF23">
    <property type="entry name" value="GRPE PROTEIN HOMOLOG, MITOCHONDRIAL"/>
    <property type="match status" value="1"/>
</dbReference>
<dbReference type="Proteomes" id="UP000289862">
    <property type="component" value="Plasmid 2"/>
</dbReference>
<geneLocation type="plasmid" evidence="6 7">
    <name>2</name>
</geneLocation>
<comment type="subcellular location">
    <subcellularLocation>
        <location evidence="3">Cytoplasm</location>
    </subcellularLocation>
</comment>
<comment type="similarity">
    <text evidence="1 3 4">Belongs to the GrpE family.</text>
</comment>
<sequence length="274" mass="31688">MKFLKINNGDKIKGNFELFINGHLNLDFSGIREIEIGQNSYLPDFDERLINRKVKKEMEVKFIFSKDYPIVEFQRKEAIVVIKNLEIAKNNTNSNFETQELLTKIKELELKLAEKESQLKITEYTFKQKAEEITSKANEKIESLRKEIEEKNKLELAQNKEFALARFVEDFEVPFNNFKLAMNIGANSEDPQVKNYCIGFNLIANQFNQVLEDHGILLIEPKIGQEFNPYEEEAIDFQNDVNLANNTIVKVVKPGLKIGTRIIKPASVVLNKNN</sequence>
<dbReference type="GO" id="GO:0000774">
    <property type="term" value="F:adenyl-nucleotide exchange factor activity"/>
    <property type="evidence" value="ECO:0007669"/>
    <property type="project" value="InterPro"/>
</dbReference>
<dbReference type="GO" id="GO:0042803">
    <property type="term" value="F:protein homodimerization activity"/>
    <property type="evidence" value="ECO:0007669"/>
    <property type="project" value="InterPro"/>
</dbReference>
<gene>
    <name evidence="6" type="primary">MCYN0297</name>
    <name evidence="3" type="synonym">grpE</name>
    <name evidence="6" type="ORF">NCTC10186_00760</name>
</gene>
<dbReference type="GO" id="GO:0006457">
    <property type="term" value="P:protein folding"/>
    <property type="evidence" value="ECO:0007669"/>
    <property type="project" value="InterPro"/>
</dbReference>
<reference evidence="6 7" key="1">
    <citation type="submission" date="2019-01" db="EMBL/GenBank/DDBJ databases">
        <authorList>
            <consortium name="Pathogen Informatics"/>
        </authorList>
    </citation>
    <scope>NUCLEOTIDE SEQUENCE [LARGE SCALE GENOMIC DNA]</scope>
    <source>
        <strain evidence="6 7">NCTC10186</strain>
        <plasmid evidence="7">2</plasmid>
    </source>
</reference>
<dbReference type="OrthoDB" id="9812586at2"/>
<dbReference type="RefSeq" id="WP_119571963.1">
    <property type="nucleotide sequence ID" value="NZ_LR215032.1"/>
</dbReference>
<dbReference type="KEGG" id="mgal:NCTC10186_00760"/>
<protein>
    <recommendedName>
        <fullName evidence="3">Protein GrpE</fullName>
    </recommendedName>
    <alternativeName>
        <fullName evidence="3">HSP-70 cofactor</fullName>
    </alternativeName>
</protein>
<evidence type="ECO:0000313" key="6">
    <source>
        <dbReference type="EMBL" id="VEU73263.1"/>
    </source>
</evidence>
<dbReference type="PRINTS" id="PR00773">
    <property type="entry name" value="GRPEPROTEIN"/>
</dbReference>
<feature type="coiled-coil region" evidence="5">
    <location>
        <begin position="98"/>
        <end position="161"/>
    </location>
</feature>
<proteinExistence type="inferred from homology"/>
<accession>A0A449B0G5</accession>
<dbReference type="GO" id="GO:0005737">
    <property type="term" value="C:cytoplasm"/>
    <property type="evidence" value="ECO:0007669"/>
    <property type="project" value="UniProtKB-SubCell"/>
</dbReference>
<dbReference type="PANTHER" id="PTHR21237">
    <property type="entry name" value="GRPE PROTEIN"/>
    <property type="match status" value="1"/>
</dbReference>
<evidence type="ECO:0000256" key="4">
    <source>
        <dbReference type="RuleBase" id="RU004478"/>
    </source>
</evidence>
<organism evidence="6 7">
    <name type="scientific">Mycoplasmopsis gallopavonis</name>
    <dbReference type="NCBI Taxonomy" id="76629"/>
    <lineage>
        <taxon>Bacteria</taxon>
        <taxon>Bacillati</taxon>
        <taxon>Mycoplasmatota</taxon>
        <taxon>Mycoplasmoidales</taxon>
        <taxon>Metamycoplasmataceae</taxon>
        <taxon>Mycoplasmopsis</taxon>
    </lineage>
</organism>
<dbReference type="InterPro" id="IPR013805">
    <property type="entry name" value="GrpE_CC"/>
</dbReference>
<evidence type="ECO:0000256" key="2">
    <source>
        <dbReference type="ARBA" id="ARBA00023186"/>
    </source>
</evidence>
<dbReference type="Pfam" id="PF01025">
    <property type="entry name" value="GrpE"/>
    <property type="match status" value="1"/>
</dbReference>
<keyword evidence="2 3" id="KW-0143">Chaperone</keyword>
<dbReference type="SUPFAM" id="SSF51064">
    <property type="entry name" value="Head domain of nucleotide exchange factor GrpE"/>
    <property type="match status" value="1"/>
</dbReference>
<dbReference type="GO" id="GO:0051087">
    <property type="term" value="F:protein-folding chaperone binding"/>
    <property type="evidence" value="ECO:0007669"/>
    <property type="project" value="InterPro"/>
</dbReference>
<keyword evidence="3" id="KW-0963">Cytoplasm</keyword>
<dbReference type="EMBL" id="LR215032">
    <property type="protein sequence ID" value="VEU73263.1"/>
    <property type="molecule type" value="Genomic_DNA"/>
</dbReference>
<dbReference type="InterPro" id="IPR009012">
    <property type="entry name" value="GrpE_head"/>
</dbReference>
<evidence type="ECO:0000256" key="5">
    <source>
        <dbReference type="SAM" id="Coils"/>
    </source>
</evidence>
<dbReference type="HAMAP" id="MF_01151">
    <property type="entry name" value="GrpE"/>
    <property type="match status" value="1"/>
</dbReference>
<dbReference type="GO" id="GO:0051082">
    <property type="term" value="F:unfolded protein binding"/>
    <property type="evidence" value="ECO:0007669"/>
    <property type="project" value="TreeGrafter"/>
</dbReference>
<keyword evidence="7" id="KW-1185">Reference proteome</keyword>
<evidence type="ECO:0000256" key="3">
    <source>
        <dbReference type="HAMAP-Rule" id="MF_01151"/>
    </source>
</evidence>
<keyword evidence="3" id="KW-0346">Stress response</keyword>
<dbReference type="Gene3D" id="3.10.50.40">
    <property type="match status" value="1"/>
</dbReference>
<dbReference type="InterPro" id="IPR000740">
    <property type="entry name" value="GrpE"/>
</dbReference>
<comment type="subunit">
    <text evidence="3">Homodimer.</text>
</comment>
<dbReference type="Gene3D" id="2.30.22.10">
    <property type="entry name" value="Head domain of nucleotide exchange factor GrpE"/>
    <property type="match status" value="1"/>
</dbReference>
<dbReference type="SUPFAM" id="SSF58014">
    <property type="entry name" value="Coiled-coil domain of nucleotide exchange factor GrpE"/>
    <property type="match status" value="1"/>
</dbReference>
<dbReference type="GO" id="GO:0003755">
    <property type="term" value="F:peptidyl-prolyl cis-trans isomerase activity"/>
    <property type="evidence" value="ECO:0007669"/>
    <property type="project" value="InterPro"/>
</dbReference>
<dbReference type="InterPro" id="IPR046357">
    <property type="entry name" value="PPIase_dom_sf"/>
</dbReference>
<comment type="function">
    <text evidence="3">Participates actively in the response to hyperosmotic and heat shock by preventing the aggregation of stress-denatured proteins, in association with DnaK and GrpE. It is the nucleotide exchange factor for DnaK and may function as a thermosensor. Unfolded proteins bind initially to DnaJ; upon interaction with the DnaJ-bound protein, DnaK hydrolyzes its bound ATP, resulting in the formation of a stable complex. GrpE releases ADP from DnaK; ATP binding to DnaK triggers the release of the substrate protein, thus completing the reaction cycle. Several rounds of ATP-dependent interactions between DnaJ, DnaK and GrpE are required for fully efficient folding.</text>
</comment>
<dbReference type="AlphaFoldDB" id="A0A449B0G5"/>
<keyword evidence="6" id="KW-0614">Plasmid</keyword>
<keyword evidence="5" id="KW-0175">Coiled coil</keyword>
<evidence type="ECO:0000256" key="1">
    <source>
        <dbReference type="ARBA" id="ARBA00009054"/>
    </source>
</evidence>
<evidence type="ECO:0000313" key="7">
    <source>
        <dbReference type="Proteomes" id="UP000289862"/>
    </source>
</evidence>
<name>A0A449B0G5_9BACT</name>